<sequence>MTSCPPPFPACHQVTAQEREAIRRGIDRDELVQRILELCNIPSPMRGERAAGEYVHAWMREEGFAPRKVGLVEDRFNVVGRYGGHGDGPNLLFTSHLDTESPFYSAVDRHTYRPGGVDRREWLEAWLEGERFHGYAVANDRGPMACFLLAATALKRAGIELDGTLYLTACPGEIGPEPEPTEGHEGIAHTGRELGAAYLLAHGGVAPDFAIAAEGTDFGLNWAACGYCYYRITLYGEAIFTPILEHARTPRDNPIVRMGQAIAAITAWAARYEVEHTYHSPGGGTVVPKVQIGAIRGGNPQAIGASSEACSLYLEIITGPRQRVGDVDRELKRVLRAAGIDDCEVEPYAVRTGFEADPQAVQPLRQAIDLAHQQVRGGPVQVGHPVFSSMWRDHNVFNMNRVPAVTLGPVRWLPSIEDLYQCTELYALTALALCGRHRSGQPG</sequence>
<evidence type="ECO:0000256" key="1">
    <source>
        <dbReference type="ARBA" id="ARBA00023285"/>
    </source>
</evidence>
<gene>
    <name evidence="2" type="ORF">EA661_07535</name>
</gene>
<dbReference type="RefSeq" id="WP_130517292.1">
    <property type="nucleotide sequence ID" value="NZ_SHMA01000003.1"/>
</dbReference>
<accession>A0A4Q8LN86</accession>
<evidence type="ECO:0000313" key="3">
    <source>
        <dbReference type="Proteomes" id="UP000291286"/>
    </source>
</evidence>
<dbReference type="InterPro" id="IPR050072">
    <property type="entry name" value="Peptidase_M20A"/>
</dbReference>
<protein>
    <submittedName>
        <fullName evidence="2">Peptidase M20</fullName>
    </submittedName>
</protein>
<proteinExistence type="predicted"/>
<reference evidence="2 3" key="1">
    <citation type="submission" date="2019-02" db="EMBL/GenBank/DDBJ databases">
        <title>WGS of Pseudoxanthomonas species novum from clinical isolates.</title>
        <authorList>
            <person name="Bernier A.-M."/>
            <person name="Bernard K."/>
            <person name="Vachon A."/>
        </authorList>
    </citation>
    <scope>NUCLEOTIDE SEQUENCE [LARGE SCALE GENOMIC DNA]</scope>
    <source>
        <strain evidence="2 3">NML171202</strain>
    </source>
</reference>
<dbReference type="PANTHER" id="PTHR43808">
    <property type="entry name" value="ACETYLORNITHINE DEACETYLASE"/>
    <property type="match status" value="1"/>
</dbReference>
<name>A0A4Q8LN86_9GAMM</name>
<keyword evidence="1" id="KW-0170">Cobalt</keyword>
<dbReference type="EMBL" id="SHMB01000002">
    <property type="protein sequence ID" value="TAA31411.1"/>
    <property type="molecule type" value="Genomic_DNA"/>
</dbReference>
<organism evidence="2 3">
    <name type="scientific">Pseudoxanthomonas winnipegensis</name>
    <dbReference type="NCBI Taxonomy" id="2480810"/>
    <lineage>
        <taxon>Bacteria</taxon>
        <taxon>Pseudomonadati</taxon>
        <taxon>Pseudomonadota</taxon>
        <taxon>Gammaproteobacteria</taxon>
        <taxon>Lysobacterales</taxon>
        <taxon>Lysobacteraceae</taxon>
        <taxon>Pseudoxanthomonas</taxon>
    </lineage>
</organism>
<comment type="caution">
    <text evidence="2">The sequence shown here is derived from an EMBL/GenBank/DDBJ whole genome shotgun (WGS) entry which is preliminary data.</text>
</comment>
<dbReference type="Proteomes" id="UP000291286">
    <property type="component" value="Unassembled WGS sequence"/>
</dbReference>
<dbReference type="AlphaFoldDB" id="A0A4Q8LN86"/>
<evidence type="ECO:0000313" key="2">
    <source>
        <dbReference type="EMBL" id="TAA31411.1"/>
    </source>
</evidence>
<dbReference type="SUPFAM" id="SSF53187">
    <property type="entry name" value="Zn-dependent exopeptidases"/>
    <property type="match status" value="1"/>
</dbReference>
<dbReference type="Gene3D" id="3.40.630.10">
    <property type="entry name" value="Zn peptidases"/>
    <property type="match status" value="2"/>
</dbReference>